<protein>
    <recommendedName>
        <fullName evidence="3">DUF2750 domain-containing protein</fullName>
    </recommendedName>
</protein>
<evidence type="ECO:0008006" key="3">
    <source>
        <dbReference type="Google" id="ProtNLM"/>
    </source>
</evidence>
<accession>A0A2S2E6X3</accession>
<evidence type="ECO:0000313" key="1">
    <source>
        <dbReference type="EMBL" id="AWL13398.1"/>
    </source>
</evidence>
<proteinExistence type="predicted"/>
<dbReference type="Proteomes" id="UP000245728">
    <property type="component" value="Chromosome"/>
</dbReference>
<gene>
    <name evidence="1" type="ORF">HMF8227_02950</name>
</gene>
<reference evidence="1 2" key="1">
    <citation type="submission" date="2018-05" db="EMBL/GenBank/DDBJ databases">
        <title>Salinimonas sp. HMF8227 Genome sequencing and assembly.</title>
        <authorList>
            <person name="Kang H."/>
            <person name="Kang J."/>
            <person name="Cha I."/>
            <person name="Kim H."/>
            <person name="Joh K."/>
        </authorList>
    </citation>
    <scope>NUCLEOTIDE SEQUENCE [LARGE SCALE GENOMIC DNA]</scope>
    <source>
        <strain evidence="1 2">HMF8227</strain>
    </source>
</reference>
<evidence type="ECO:0000313" key="2">
    <source>
        <dbReference type="Proteomes" id="UP000245728"/>
    </source>
</evidence>
<dbReference type="OrthoDB" id="2936081at2"/>
<sequence length="122" mass="14388">MTQLSQMQKYQWESQPAHKRAEFFHQKSRQAQQVWTIVDDHGAMLLVTEDEDCIPVWPDEAFVKDWINDDWQHCRPYAISLQDWYDKWLPGLEEDGVSVVVFPVTHESGLIFEPWELNQAAA</sequence>
<dbReference type="RefSeq" id="WP_109340899.1">
    <property type="nucleotide sequence ID" value="NZ_CP029347.1"/>
</dbReference>
<dbReference type="Pfam" id="PF11042">
    <property type="entry name" value="DUF2750"/>
    <property type="match status" value="1"/>
</dbReference>
<dbReference type="InterPro" id="IPR021284">
    <property type="entry name" value="DUF2750"/>
</dbReference>
<dbReference type="AlphaFoldDB" id="A0A2S2E6X3"/>
<name>A0A2S2E6X3_9ALTE</name>
<dbReference type="KEGG" id="salh:HMF8227_02950"/>
<dbReference type="EMBL" id="CP029347">
    <property type="protein sequence ID" value="AWL13398.1"/>
    <property type="molecule type" value="Genomic_DNA"/>
</dbReference>
<organism evidence="1 2">
    <name type="scientific">Saliniradius amylolyticus</name>
    <dbReference type="NCBI Taxonomy" id="2183582"/>
    <lineage>
        <taxon>Bacteria</taxon>
        <taxon>Pseudomonadati</taxon>
        <taxon>Pseudomonadota</taxon>
        <taxon>Gammaproteobacteria</taxon>
        <taxon>Alteromonadales</taxon>
        <taxon>Alteromonadaceae</taxon>
        <taxon>Saliniradius</taxon>
    </lineage>
</organism>
<keyword evidence="2" id="KW-1185">Reference proteome</keyword>